<dbReference type="Gene3D" id="2.60.200.20">
    <property type="match status" value="1"/>
</dbReference>
<keyword evidence="3" id="KW-1185">Reference proteome</keyword>
<dbReference type="PROSITE" id="PS50006">
    <property type="entry name" value="FHA_DOMAIN"/>
    <property type="match status" value="1"/>
</dbReference>
<dbReference type="AlphaFoldDB" id="A0AA88HAE5"/>
<feature type="domain" description="FHA" evidence="1">
    <location>
        <begin position="48"/>
        <end position="103"/>
    </location>
</feature>
<dbReference type="Pfam" id="PF00498">
    <property type="entry name" value="FHA"/>
    <property type="match status" value="1"/>
</dbReference>
<dbReference type="CDD" id="cd00060">
    <property type="entry name" value="FHA"/>
    <property type="match status" value="1"/>
</dbReference>
<dbReference type="PANTHER" id="PTHR23308">
    <property type="entry name" value="NUCLEAR INHIBITOR OF PROTEIN PHOSPHATASE-1"/>
    <property type="match status" value="1"/>
</dbReference>
<dbReference type="Proteomes" id="UP001187531">
    <property type="component" value="Unassembled WGS sequence"/>
</dbReference>
<accession>A0AA88HAE5</accession>
<comment type="caution">
    <text evidence="2">The sequence shown here is derived from an EMBL/GenBank/DDBJ whole genome shotgun (WGS) entry which is preliminary data.</text>
</comment>
<sequence length="118" mass="13555">MMFVIFWQFNKHQDDIRASGPAHEPEAMLVDLNKQTDRERYALSDKPTMIGRIPANDIDRYDSVVIADVTIGRRHAVLDFHDNAFWIQDQGSVNGTYVNGHRIEGERRLQDGDEIKSA</sequence>
<dbReference type="InterPro" id="IPR050923">
    <property type="entry name" value="Cell_Proc_Reg/RNA_Proc"/>
</dbReference>
<gene>
    <name evidence="2" type="ORF">QYM36_019552</name>
</gene>
<proteinExistence type="predicted"/>
<reference evidence="2" key="1">
    <citation type="submission" date="2023-07" db="EMBL/GenBank/DDBJ databases">
        <title>Chromosome-level genome assembly of Artemia franciscana.</title>
        <authorList>
            <person name="Jo E."/>
        </authorList>
    </citation>
    <scope>NUCLEOTIDE SEQUENCE</scope>
    <source>
        <tissue evidence="2">Whole body</tissue>
    </source>
</reference>
<dbReference type="SMART" id="SM00240">
    <property type="entry name" value="FHA"/>
    <property type="match status" value="1"/>
</dbReference>
<dbReference type="SUPFAM" id="SSF49879">
    <property type="entry name" value="SMAD/FHA domain"/>
    <property type="match status" value="1"/>
</dbReference>
<organism evidence="2 3">
    <name type="scientific">Artemia franciscana</name>
    <name type="common">Brine shrimp</name>
    <name type="synonym">Artemia sanfranciscana</name>
    <dbReference type="NCBI Taxonomy" id="6661"/>
    <lineage>
        <taxon>Eukaryota</taxon>
        <taxon>Metazoa</taxon>
        <taxon>Ecdysozoa</taxon>
        <taxon>Arthropoda</taxon>
        <taxon>Crustacea</taxon>
        <taxon>Branchiopoda</taxon>
        <taxon>Anostraca</taxon>
        <taxon>Artemiidae</taxon>
        <taxon>Artemia</taxon>
    </lineage>
</organism>
<dbReference type="InterPro" id="IPR000253">
    <property type="entry name" value="FHA_dom"/>
</dbReference>
<name>A0AA88HAE5_ARTSF</name>
<evidence type="ECO:0000313" key="3">
    <source>
        <dbReference type="Proteomes" id="UP001187531"/>
    </source>
</evidence>
<evidence type="ECO:0000313" key="2">
    <source>
        <dbReference type="EMBL" id="KAK2701797.1"/>
    </source>
</evidence>
<dbReference type="EMBL" id="JAVRJZ010001680">
    <property type="protein sequence ID" value="KAK2701797.1"/>
    <property type="molecule type" value="Genomic_DNA"/>
</dbReference>
<dbReference type="InterPro" id="IPR008984">
    <property type="entry name" value="SMAD_FHA_dom_sf"/>
</dbReference>
<protein>
    <recommendedName>
        <fullName evidence="1">FHA domain-containing protein</fullName>
    </recommendedName>
</protein>
<evidence type="ECO:0000259" key="1">
    <source>
        <dbReference type="PROSITE" id="PS50006"/>
    </source>
</evidence>